<accession>A0A1F5TMF0</accession>
<dbReference type="InterPro" id="IPR001789">
    <property type="entry name" value="Sig_transdc_resp-reg_receiver"/>
</dbReference>
<dbReference type="GO" id="GO:0000160">
    <property type="term" value="P:phosphorelay signal transduction system"/>
    <property type="evidence" value="ECO:0007669"/>
    <property type="project" value="UniProtKB-KW"/>
</dbReference>
<evidence type="ECO:0000313" key="6">
    <source>
        <dbReference type="Proteomes" id="UP000177579"/>
    </source>
</evidence>
<dbReference type="PANTHER" id="PTHR44591:SF14">
    <property type="entry name" value="PROTEIN PILG"/>
    <property type="match status" value="1"/>
</dbReference>
<dbReference type="Gene3D" id="3.40.50.2300">
    <property type="match status" value="1"/>
</dbReference>
<dbReference type="AlphaFoldDB" id="A0A1F5TMF0"/>
<name>A0A1F5TMF0_9BACT</name>
<dbReference type="SMART" id="SM00448">
    <property type="entry name" value="REC"/>
    <property type="match status" value="1"/>
</dbReference>
<dbReference type="PANTHER" id="PTHR44591">
    <property type="entry name" value="STRESS RESPONSE REGULATOR PROTEIN 1"/>
    <property type="match status" value="1"/>
</dbReference>
<evidence type="ECO:0000256" key="2">
    <source>
        <dbReference type="ARBA" id="ARBA00023012"/>
    </source>
</evidence>
<dbReference type="SUPFAM" id="SSF52172">
    <property type="entry name" value="CheY-like"/>
    <property type="match status" value="1"/>
</dbReference>
<dbReference type="InterPro" id="IPR050595">
    <property type="entry name" value="Bact_response_regulator"/>
</dbReference>
<keyword evidence="2" id="KW-0902">Two-component regulatory system</keyword>
<reference evidence="5 6" key="1">
    <citation type="journal article" date="2016" name="Nat. Commun.">
        <title>Thousands of microbial genomes shed light on interconnected biogeochemical processes in an aquifer system.</title>
        <authorList>
            <person name="Anantharaman K."/>
            <person name="Brown C.T."/>
            <person name="Hug L.A."/>
            <person name="Sharon I."/>
            <person name="Castelle C.J."/>
            <person name="Probst A.J."/>
            <person name="Thomas B.C."/>
            <person name="Singh A."/>
            <person name="Wilkins M.J."/>
            <person name="Karaoz U."/>
            <person name="Brodie E.L."/>
            <person name="Williams K.H."/>
            <person name="Hubbard S.S."/>
            <person name="Banfield J.F."/>
        </authorList>
    </citation>
    <scope>NUCLEOTIDE SEQUENCE [LARGE SCALE GENOMIC DNA]</scope>
</reference>
<proteinExistence type="predicted"/>
<comment type="caution">
    <text evidence="5">The sequence shown here is derived from an EMBL/GenBank/DDBJ whole genome shotgun (WGS) entry which is preliminary data.</text>
</comment>
<organism evidence="5 6">
    <name type="scientific">Candidatus Falkowbacteria bacterium RIFOXYD2_FULL_34_120</name>
    <dbReference type="NCBI Taxonomy" id="1798007"/>
    <lineage>
        <taxon>Bacteria</taxon>
        <taxon>Candidatus Falkowiibacteriota</taxon>
    </lineage>
</organism>
<dbReference type="PROSITE" id="PS50110">
    <property type="entry name" value="RESPONSE_REGULATORY"/>
    <property type="match status" value="1"/>
</dbReference>
<feature type="modified residue" description="4-aspartylphosphate" evidence="3">
    <location>
        <position position="51"/>
    </location>
</feature>
<dbReference type="Pfam" id="PF00072">
    <property type="entry name" value="Response_reg"/>
    <property type="match status" value="1"/>
</dbReference>
<evidence type="ECO:0000256" key="1">
    <source>
        <dbReference type="ARBA" id="ARBA00022553"/>
    </source>
</evidence>
<sequence>MKVLLAEDDNFLREICSKKLVNEGFTVYEAIDGGQALDGAMELKPDIILLDIIMPAIDGFQVLHQIKNSKDKEIVNIPVIMLSNLGQEDDIQKAMDAGASDYLVKAHFTTEEIVGKIKKLLKK</sequence>
<dbReference type="CDD" id="cd17574">
    <property type="entry name" value="REC_OmpR"/>
    <property type="match status" value="1"/>
</dbReference>
<protein>
    <recommendedName>
        <fullName evidence="4">Response regulatory domain-containing protein</fullName>
    </recommendedName>
</protein>
<gene>
    <name evidence="5" type="ORF">A2531_01645</name>
</gene>
<keyword evidence="1 3" id="KW-0597">Phosphoprotein</keyword>
<dbReference type="EMBL" id="MFGO01000039">
    <property type="protein sequence ID" value="OGF39997.1"/>
    <property type="molecule type" value="Genomic_DNA"/>
</dbReference>
<evidence type="ECO:0000313" key="5">
    <source>
        <dbReference type="EMBL" id="OGF39997.1"/>
    </source>
</evidence>
<feature type="domain" description="Response regulatory" evidence="4">
    <location>
        <begin position="2"/>
        <end position="120"/>
    </location>
</feature>
<dbReference type="Proteomes" id="UP000177579">
    <property type="component" value="Unassembled WGS sequence"/>
</dbReference>
<evidence type="ECO:0000259" key="4">
    <source>
        <dbReference type="PROSITE" id="PS50110"/>
    </source>
</evidence>
<dbReference type="InterPro" id="IPR011006">
    <property type="entry name" value="CheY-like_superfamily"/>
</dbReference>
<evidence type="ECO:0000256" key="3">
    <source>
        <dbReference type="PROSITE-ProRule" id="PRU00169"/>
    </source>
</evidence>